<evidence type="ECO:0000313" key="4">
    <source>
        <dbReference type="EMBL" id="PIU41744.1"/>
    </source>
</evidence>
<keyword evidence="2" id="KW-0732">Signal</keyword>
<feature type="transmembrane region" description="Helical" evidence="1">
    <location>
        <begin position="182"/>
        <end position="199"/>
    </location>
</feature>
<sequence>MRVIKLLFLTAFVFISFYCFAKEEVPAPLGLVNDFAGVISPEYKDKINALTSEVEQKTSAEICVVTRSSIEPYGEDEYAQLLFDNWKIGKKGKDNGVLILLVVKERRWRIHTGYGVEGILPDGVCGEIGRTYMVPYFKDGKYSEGLYYGVAAVANIIGKDANVTLTGLTGIRVEEGSGEPPFVVYLIAFFFFIIASLIWPRFMWVFINFIGFSGGGGYRSGGFSGGSFGGGGFGGFGGGSSGGGGAGGRF</sequence>
<evidence type="ECO:0000256" key="1">
    <source>
        <dbReference type="SAM" id="Phobius"/>
    </source>
</evidence>
<feature type="domain" description="TPM" evidence="3">
    <location>
        <begin position="32"/>
        <end position="155"/>
    </location>
</feature>
<accession>A0A2J0KWQ0</accession>
<proteinExistence type="predicted"/>
<dbReference type="Gene3D" id="3.10.310.50">
    <property type="match status" value="1"/>
</dbReference>
<name>A0A2J0KWQ0_9BACT</name>
<evidence type="ECO:0000313" key="5">
    <source>
        <dbReference type="Proteomes" id="UP000230052"/>
    </source>
</evidence>
<dbReference type="PANTHER" id="PTHR30373">
    <property type="entry name" value="UPF0603 PROTEIN YGCG"/>
    <property type="match status" value="1"/>
</dbReference>
<feature type="signal peptide" evidence="2">
    <location>
        <begin position="1"/>
        <end position="21"/>
    </location>
</feature>
<reference evidence="4 5" key="1">
    <citation type="submission" date="2017-09" db="EMBL/GenBank/DDBJ databases">
        <title>Depth-based differentiation of microbial function through sediment-hosted aquifers and enrichment of novel symbionts in the deep terrestrial subsurface.</title>
        <authorList>
            <person name="Probst A.J."/>
            <person name="Ladd B."/>
            <person name="Jarett J.K."/>
            <person name="Geller-Mcgrath D.E."/>
            <person name="Sieber C.M."/>
            <person name="Emerson J.B."/>
            <person name="Anantharaman K."/>
            <person name="Thomas B.C."/>
            <person name="Malmstrom R."/>
            <person name="Stieglmeier M."/>
            <person name="Klingl A."/>
            <person name="Woyke T."/>
            <person name="Ryan C.M."/>
            <person name="Banfield J.F."/>
        </authorList>
    </citation>
    <scope>NUCLEOTIDE SEQUENCE [LARGE SCALE GENOMIC DNA]</scope>
    <source>
        <strain evidence="4">CG07_land_8_20_14_0_80_42_15</strain>
    </source>
</reference>
<dbReference type="InterPro" id="IPR007621">
    <property type="entry name" value="TPM_dom"/>
</dbReference>
<keyword evidence="1" id="KW-0812">Transmembrane</keyword>
<protein>
    <submittedName>
        <fullName evidence="4">Methanol dehydrogenase</fullName>
    </submittedName>
</protein>
<evidence type="ECO:0000259" key="3">
    <source>
        <dbReference type="Pfam" id="PF04536"/>
    </source>
</evidence>
<gene>
    <name evidence="4" type="ORF">COS99_03750</name>
</gene>
<keyword evidence="1" id="KW-1133">Transmembrane helix</keyword>
<keyword evidence="1" id="KW-0472">Membrane</keyword>
<dbReference type="Proteomes" id="UP000230052">
    <property type="component" value="Unassembled WGS sequence"/>
</dbReference>
<dbReference type="PANTHER" id="PTHR30373:SF2">
    <property type="entry name" value="UPF0603 PROTEIN YGCG"/>
    <property type="match status" value="1"/>
</dbReference>
<dbReference type="Pfam" id="PF04536">
    <property type="entry name" value="TPM_phosphatase"/>
    <property type="match status" value="1"/>
</dbReference>
<evidence type="ECO:0000256" key="2">
    <source>
        <dbReference type="SAM" id="SignalP"/>
    </source>
</evidence>
<dbReference type="AlphaFoldDB" id="A0A2J0KWQ0"/>
<dbReference type="EMBL" id="PEWV01000036">
    <property type="protein sequence ID" value="PIU41744.1"/>
    <property type="molecule type" value="Genomic_DNA"/>
</dbReference>
<comment type="caution">
    <text evidence="4">The sequence shown here is derived from an EMBL/GenBank/DDBJ whole genome shotgun (WGS) entry which is preliminary data.</text>
</comment>
<feature type="chain" id="PRO_5014442995" evidence="2">
    <location>
        <begin position="22"/>
        <end position="250"/>
    </location>
</feature>
<organism evidence="4 5">
    <name type="scientific">Candidatus Aquitaenariimonas noxiae</name>
    <dbReference type="NCBI Taxonomy" id="1974741"/>
    <lineage>
        <taxon>Bacteria</taxon>
        <taxon>Pseudomonadati</taxon>
        <taxon>Candidatus Omnitrophota</taxon>
        <taxon>Candidatus Aquitaenariimonas</taxon>
    </lineage>
</organism>